<protein>
    <recommendedName>
        <fullName evidence="4">Phosphoribosyl-AMP cyclohydrolase</fullName>
    </recommendedName>
</protein>
<keyword evidence="1" id="KW-0732">Signal</keyword>
<comment type="caution">
    <text evidence="2">The sequence shown here is derived from an EMBL/GenBank/DDBJ whole genome shotgun (WGS) entry which is preliminary data.</text>
</comment>
<dbReference type="PIRSF" id="PIRSF028288">
    <property type="entry name" value="UCP028288"/>
    <property type="match status" value="1"/>
</dbReference>
<dbReference type="Gene3D" id="3.10.450.50">
    <property type="match status" value="1"/>
</dbReference>
<dbReference type="EMBL" id="JAAQPH010000005">
    <property type="protein sequence ID" value="NIA68505.1"/>
    <property type="molecule type" value="Genomic_DNA"/>
</dbReference>
<keyword evidence="3" id="KW-1185">Reference proteome</keyword>
<evidence type="ECO:0000313" key="2">
    <source>
        <dbReference type="EMBL" id="NIA68505.1"/>
    </source>
</evidence>
<feature type="signal peptide" evidence="1">
    <location>
        <begin position="1"/>
        <end position="20"/>
    </location>
</feature>
<proteinExistence type="predicted"/>
<dbReference type="AlphaFoldDB" id="A0A967C4X6"/>
<accession>A0A967C4X6</accession>
<dbReference type="Proteomes" id="UP000761264">
    <property type="component" value="Unassembled WGS sequence"/>
</dbReference>
<reference evidence="2" key="1">
    <citation type="submission" date="2020-03" db="EMBL/GenBank/DDBJ databases">
        <title>Genome of Pelagibius litoralis DSM 21314T.</title>
        <authorList>
            <person name="Wang G."/>
        </authorList>
    </citation>
    <scope>NUCLEOTIDE SEQUENCE</scope>
    <source>
        <strain evidence="2">DSM 21314</strain>
    </source>
</reference>
<dbReference type="InterPro" id="IPR032710">
    <property type="entry name" value="NTF2-like_dom_sf"/>
</dbReference>
<dbReference type="RefSeq" id="WP_167223186.1">
    <property type="nucleotide sequence ID" value="NZ_JAAQPH010000005.1"/>
</dbReference>
<sequence>MKKTIIAALVTGMTVSVAQAATITEDEVLAVQQTWADGIVGIGQAYLDEGDYKAAASQHIRDLYAYEQGGVLFKPTLASEDQFRETFDQALSYFVGGDIAEDGGFAIKPWRQVRFGERQIVLNGETAFAMGNYYFTPADSDEETKVEYTFGYIKDDDGKLRINVHHSSLPFQQ</sequence>
<dbReference type="SUPFAM" id="SSF54427">
    <property type="entry name" value="NTF2-like"/>
    <property type="match status" value="1"/>
</dbReference>
<dbReference type="InterPro" id="IPR016878">
    <property type="entry name" value="MICAH-like"/>
</dbReference>
<gene>
    <name evidence="2" type="ORF">HBA54_07855</name>
</gene>
<evidence type="ECO:0000256" key="1">
    <source>
        <dbReference type="SAM" id="SignalP"/>
    </source>
</evidence>
<evidence type="ECO:0000313" key="3">
    <source>
        <dbReference type="Proteomes" id="UP000761264"/>
    </source>
</evidence>
<feature type="chain" id="PRO_5037815245" description="Phosphoribosyl-AMP cyclohydrolase" evidence="1">
    <location>
        <begin position="21"/>
        <end position="173"/>
    </location>
</feature>
<organism evidence="2 3">
    <name type="scientific">Pelagibius litoralis</name>
    <dbReference type="NCBI Taxonomy" id="374515"/>
    <lineage>
        <taxon>Bacteria</taxon>
        <taxon>Pseudomonadati</taxon>
        <taxon>Pseudomonadota</taxon>
        <taxon>Alphaproteobacteria</taxon>
        <taxon>Rhodospirillales</taxon>
        <taxon>Rhodovibrionaceae</taxon>
        <taxon>Pelagibius</taxon>
    </lineage>
</organism>
<evidence type="ECO:0008006" key="4">
    <source>
        <dbReference type="Google" id="ProtNLM"/>
    </source>
</evidence>
<name>A0A967C4X6_9PROT</name>